<evidence type="ECO:0000313" key="2">
    <source>
        <dbReference type="Proteomes" id="UP000007015"/>
    </source>
</evidence>
<dbReference type="PANTHER" id="PTHR34710:SF18">
    <property type="entry name" value="OS05G0522700 PROTEIN"/>
    <property type="match status" value="1"/>
</dbReference>
<proteinExistence type="predicted"/>
<evidence type="ECO:0000313" key="1">
    <source>
        <dbReference type="EMBL" id="EEC79549.1"/>
    </source>
</evidence>
<reference evidence="1 2" key="1">
    <citation type="journal article" date="2005" name="PLoS Biol.">
        <title>The genomes of Oryza sativa: a history of duplications.</title>
        <authorList>
            <person name="Yu J."/>
            <person name="Wang J."/>
            <person name="Lin W."/>
            <person name="Li S."/>
            <person name="Li H."/>
            <person name="Zhou J."/>
            <person name="Ni P."/>
            <person name="Dong W."/>
            <person name="Hu S."/>
            <person name="Zeng C."/>
            <person name="Zhang J."/>
            <person name="Zhang Y."/>
            <person name="Li R."/>
            <person name="Xu Z."/>
            <person name="Li S."/>
            <person name="Li X."/>
            <person name="Zheng H."/>
            <person name="Cong L."/>
            <person name="Lin L."/>
            <person name="Yin J."/>
            <person name="Geng J."/>
            <person name="Li G."/>
            <person name="Shi J."/>
            <person name="Liu J."/>
            <person name="Lv H."/>
            <person name="Li J."/>
            <person name="Wang J."/>
            <person name="Deng Y."/>
            <person name="Ran L."/>
            <person name="Shi X."/>
            <person name="Wang X."/>
            <person name="Wu Q."/>
            <person name="Li C."/>
            <person name="Ren X."/>
            <person name="Wang J."/>
            <person name="Wang X."/>
            <person name="Li D."/>
            <person name="Liu D."/>
            <person name="Zhang X."/>
            <person name="Ji Z."/>
            <person name="Zhao W."/>
            <person name="Sun Y."/>
            <person name="Zhang Z."/>
            <person name="Bao J."/>
            <person name="Han Y."/>
            <person name="Dong L."/>
            <person name="Ji J."/>
            <person name="Chen P."/>
            <person name="Wu S."/>
            <person name="Liu J."/>
            <person name="Xiao Y."/>
            <person name="Bu D."/>
            <person name="Tan J."/>
            <person name="Yang L."/>
            <person name="Ye C."/>
            <person name="Zhang J."/>
            <person name="Xu J."/>
            <person name="Zhou Y."/>
            <person name="Yu Y."/>
            <person name="Zhang B."/>
            <person name="Zhuang S."/>
            <person name="Wei H."/>
            <person name="Liu B."/>
            <person name="Lei M."/>
            <person name="Yu H."/>
            <person name="Li Y."/>
            <person name="Xu H."/>
            <person name="Wei S."/>
            <person name="He X."/>
            <person name="Fang L."/>
            <person name="Zhang Z."/>
            <person name="Zhang Y."/>
            <person name="Huang X."/>
            <person name="Su Z."/>
            <person name="Tong W."/>
            <person name="Li J."/>
            <person name="Tong Z."/>
            <person name="Li S."/>
            <person name="Ye J."/>
            <person name="Wang L."/>
            <person name="Fang L."/>
            <person name="Lei T."/>
            <person name="Chen C."/>
            <person name="Chen H."/>
            <person name="Xu Z."/>
            <person name="Li H."/>
            <person name="Huang H."/>
            <person name="Zhang F."/>
            <person name="Xu H."/>
            <person name="Li N."/>
            <person name="Zhao C."/>
            <person name="Li S."/>
            <person name="Dong L."/>
            <person name="Huang Y."/>
            <person name="Li L."/>
            <person name="Xi Y."/>
            <person name="Qi Q."/>
            <person name="Li W."/>
            <person name="Zhang B."/>
            <person name="Hu W."/>
            <person name="Zhang Y."/>
            <person name="Tian X."/>
            <person name="Jiao Y."/>
            <person name="Liang X."/>
            <person name="Jin J."/>
            <person name="Gao L."/>
            <person name="Zheng W."/>
            <person name="Hao B."/>
            <person name="Liu S."/>
            <person name="Wang W."/>
            <person name="Yuan L."/>
            <person name="Cao M."/>
            <person name="McDermott J."/>
            <person name="Samudrala R."/>
            <person name="Wang J."/>
            <person name="Wong G.K."/>
            <person name="Yang H."/>
        </authorList>
    </citation>
    <scope>NUCLEOTIDE SEQUENCE [LARGE SCALE GENOMIC DNA]</scope>
    <source>
        <strain evidence="2">cv. 93-11</strain>
    </source>
</reference>
<gene>
    <name evidence="1" type="ORF">OsI_20672</name>
</gene>
<dbReference type="AlphaFoldDB" id="B8B014"/>
<dbReference type="Gramene" id="BGIOSGA017707-TA">
    <property type="protein sequence ID" value="BGIOSGA017707-PA"/>
    <property type="gene ID" value="BGIOSGA017707"/>
</dbReference>
<dbReference type="HOGENOM" id="CLU_567902_0_0_1"/>
<dbReference type="Proteomes" id="UP000007015">
    <property type="component" value="Chromosome 5"/>
</dbReference>
<dbReference type="EMBL" id="CM000130">
    <property type="protein sequence ID" value="EEC79549.1"/>
    <property type="molecule type" value="Genomic_DNA"/>
</dbReference>
<organism evidence="1 2">
    <name type="scientific">Oryza sativa subsp. indica</name>
    <name type="common">Rice</name>
    <dbReference type="NCBI Taxonomy" id="39946"/>
    <lineage>
        <taxon>Eukaryota</taxon>
        <taxon>Viridiplantae</taxon>
        <taxon>Streptophyta</taxon>
        <taxon>Embryophyta</taxon>
        <taxon>Tracheophyta</taxon>
        <taxon>Spermatophyta</taxon>
        <taxon>Magnoliopsida</taxon>
        <taxon>Liliopsida</taxon>
        <taxon>Poales</taxon>
        <taxon>Poaceae</taxon>
        <taxon>BOP clade</taxon>
        <taxon>Oryzoideae</taxon>
        <taxon>Oryzeae</taxon>
        <taxon>Oryzinae</taxon>
        <taxon>Oryza</taxon>
        <taxon>Oryza sativa</taxon>
    </lineage>
</organism>
<sequence length="481" mass="51740">MVGGGVRDGDEEAALWPRPIMLEEDYYSRRRRAREHDRRRAAALREEESNERLARECLDHYNALHPGDEHDLAPGDVTLCSAPCNSTTWTQGNFVARRRSGCLASLFLPSRPRTLFFFEHMSSKDFLGVVTCVPMADEPDGGGLLARVPLCRRWATRRRRSGRWECVCRTCNRGLHVKHPWLKKKVVGEFPCGHLEAASVCKMCFSYSDVVHHKPGEVCARATRAATTRTDSPLPPPLFRLAAARAAAGKAAQRQRRWRRGLFSSLKEYGGAPVGLERLRRRRRCRQIRTAPAGSGGMAAGGGEGDGGGVMMASGMASCVCYWGPSTAGMEMAARLATAGRIQARRRRIRPPVGGSGPPYGRIWRGSNTCLAAGGWWRSRQLVAVPTAGGGVGAVVAAALVGDVDRGHGGCVRAVAGSGCVGSGGGSRWRWLASAAGDSGWLAAAMTEEAAATSADVAVEAGKESVWWRRATAQRFCGGGG</sequence>
<accession>B8B014</accession>
<protein>
    <submittedName>
        <fullName evidence="1">Uncharacterized protein</fullName>
    </submittedName>
</protein>
<keyword evidence="2" id="KW-1185">Reference proteome</keyword>
<name>B8B014_ORYSI</name>
<dbReference type="PANTHER" id="PTHR34710">
    <property type="entry name" value="OS03G0834100 PROTEIN"/>
    <property type="match status" value="1"/>
</dbReference>